<dbReference type="PANTHER" id="PTHR40266">
    <property type="entry name" value="TOXIN HIGB-1"/>
    <property type="match status" value="1"/>
</dbReference>
<dbReference type="Gene3D" id="3.30.2310.20">
    <property type="entry name" value="RelE-like"/>
    <property type="match status" value="1"/>
</dbReference>
<proteinExistence type="predicted"/>
<dbReference type="AlphaFoldDB" id="A0AAU9CNT7"/>
<evidence type="ECO:0000313" key="1">
    <source>
        <dbReference type="EMBL" id="BCX81623.1"/>
    </source>
</evidence>
<keyword evidence="2" id="KW-1185">Reference proteome</keyword>
<dbReference type="PANTHER" id="PTHR40266:SF2">
    <property type="entry name" value="TOXIN HIGB-1"/>
    <property type="match status" value="1"/>
</dbReference>
<dbReference type="SUPFAM" id="SSF143011">
    <property type="entry name" value="RelE-like"/>
    <property type="match status" value="1"/>
</dbReference>
<reference evidence="2" key="1">
    <citation type="journal article" date="2024" name="Int. J. Syst. Evol. Microbiol.">
        <title>Methylomarinovum tepidoasis sp. nov., a moderately thermophilic methanotroph of the family Methylothermaceae isolated from a deep-sea hydrothermal field.</title>
        <authorList>
            <person name="Hirayama H."/>
            <person name="Takaki Y."/>
            <person name="Abe M."/>
            <person name="Miyazaki M."/>
            <person name="Uematsu K."/>
            <person name="Matsui Y."/>
            <person name="Takai K."/>
        </authorList>
    </citation>
    <scope>NUCLEOTIDE SEQUENCE [LARGE SCALE GENOMIC DNA]</scope>
    <source>
        <strain evidence="2">IT-9</strain>
    </source>
</reference>
<gene>
    <name evidence="1" type="ORF">MIT9_P1201</name>
</gene>
<accession>A0AAU9CNT7</accession>
<evidence type="ECO:0000313" key="2">
    <source>
        <dbReference type="Proteomes" id="UP001321825"/>
    </source>
</evidence>
<name>A0AAU9CNT7_9GAMM</name>
<organism evidence="1 2">
    <name type="scientific">Methylomarinovum caldicuralii</name>
    <dbReference type="NCBI Taxonomy" id="438856"/>
    <lineage>
        <taxon>Bacteria</taxon>
        <taxon>Pseudomonadati</taxon>
        <taxon>Pseudomonadota</taxon>
        <taxon>Gammaproteobacteria</taxon>
        <taxon>Methylococcales</taxon>
        <taxon>Methylothermaceae</taxon>
        <taxon>Methylomarinovum</taxon>
    </lineage>
</organism>
<dbReference type="Pfam" id="PF05015">
    <property type="entry name" value="HigB-like_toxin"/>
    <property type="match status" value="1"/>
</dbReference>
<sequence>MIRSFRDKKTAAIFQGYFVAGLPRSIQSRALDKLRLIHSAASLDDLRIPPGNRLEALQGERAGQHSIRINRQWRICFRWEAGHAWDVEITDYH</sequence>
<dbReference type="KEGG" id="mcau:MIT9_P1201"/>
<protein>
    <submittedName>
        <fullName evidence="1">Toxin HigB-1</fullName>
    </submittedName>
</protein>
<dbReference type="EMBL" id="AP024714">
    <property type="protein sequence ID" value="BCX81623.1"/>
    <property type="molecule type" value="Genomic_DNA"/>
</dbReference>
<dbReference type="Proteomes" id="UP001321825">
    <property type="component" value="Chromosome"/>
</dbReference>
<dbReference type="InterPro" id="IPR035093">
    <property type="entry name" value="RelE/ParE_toxin_dom_sf"/>
</dbReference>
<dbReference type="InterPro" id="IPR007711">
    <property type="entry name" value="HigB-1"/>
</dbReference>
<dbReference type="RefSeq" id="WP_317706540.1">
    <property type="nucleotide sequence ID" value="NZ_AP024714.1"/>
</dbReference>